<evidence type="ECO:0000256" key="1">
    <source>
        <dbReference type="ARBA" id="ARBA00004123"/>
    </source>
</evidence>
<evidence type="ECO:0000313" key="12">
    <source>
        <dbReference type="Proteomes" id="UP001177003"/>
    </source>
</evidence>
<dbReference type="Pfam" id="PF08221">
    <property type="entry name" value="HTH_9"/>
    <property type="match status" value="1"/>
</dbReference>
<evidence type="ECO:0000256" key="5">
    <source>
        <dbReference type="ARBA" id="ARBA00023163"/>
    </source>
</evidence>
<evidence type="ECO:0000313" key="11">
    <source>
        <dbReference type="EMBL" id="CAI9260293.1"/>
    </source>
</evidence>
<dbReference type="FunFam" id="1.10.10.10:FF:000515">
    <property type="entry name" value="DNA-directed RNA polymerase III subunit rpc3"/>
    <property type="match status" value="1"/>
</dbReference>
<evidence type="ECO:0000259" key="10">
    <source>
        <dbReference type="Pfam" id="PF08221"/>
    </source>
</evidence>
<evidence type="ECO:0000259" key="9">
    <source>
        <dbReference type="Pfam" id="PF05645"/>
    </source>
</evidence>
<evidence type="ECO:0000256" key="4">
    <source>
        <dbReference type="ARBA" id="ARBA00022478"/>
    </source>
</evidence>
<dbReference type="InterPro" id="IPR008806">
    <property type="entry name" value="RNA_pol_III_Rpc82_C"/>
</dbReference>
<keyword evidence="12" id="KW-1185">Reference proteome</keyword>
<dbReference type="AlphaFoldDB" id="A0AA35VI60"/>
<sequence>MVSPHGIKLAVHLISAYFGDIVSKVCECLLRKGTLSLQQVLRFTELNKENATNALLVLIQHNCVQAFSIEQQGGFMEQPKMVTHYMALHDNIIHLMRFSKFLAIISDEFGQECMEIFEGLLQHGRLSMNQIVDRYKDKHKSHTSEENSTAANVAHENFNKLAQAHYIERCPAREPYLESEKEDDTAGKKKIAKSKMNDPSQTLEARALAAATPMESIRFLVEADTFTNVAPDENTKKTSTTEIVGEKRKKNFLEPENKEILWRVNFEEFVRHFRHKCCITHVTRCMDNVAGIVLSAIFEATRRDETKVKMEKTVPLPMDRIYEEAIKREEGRSLSLERVRDSLLQLGCEVAIIGIDETYSIDLKKIIDEAQAQEVESVVLKKYGREAYRIFRLLLQSKRLCETDQGKLQRIATDFPLWAMYFIQLFIWMATFVDKKDALKILFQLWNDDMLHMERVANEGQKLESLCWKLIKVSVWEQVLDDMYHAALNLKLRLVHELEQAKQILRKGKSVGDKVLEKRKKVGEKWEVLDSSLMILDDAIMQFHDF</sequence>
<organism evidence="11 12">
    <name type="scientific">Lactuca saligna</name>
    <name type="common">Willowleaf lettuce</name>
    <dbReference type="NCBI Taxonomy" id="75948"/>
    <lineage>
        <taxon>Eukaryota</taxon>
        <taxon>Viridiplantae</taxon>
        <taxon>Streptophyta</taxon>
        <taxon>Embryophyta</taxon>
        <taxon>Tracheophyta</taxon>
        <taxon>Spermatophyta</taxon>
        <taxon>Magnoliopsida</taxon>
        <taxon>eudicotyledons</taxon>
        <taxon>Gunneridae</taxon>
        <taxon>Pentapetalae</taxon>
        <taxon>asterids</taxon>
        <taxon>campanulids</taxon>
        <taxon>Asterales</taxon>
        <taxon>Asteraceae</taxon>
        <taxon>Cichorioideae</taxon>
        <taxon>Cichorieae</taxon>
        <taxon>Lactucinae</taxon>
        <taxon>Lactuca</taxon>
    </lineage>
</organism>
<dbReference type="Pfam" id="PF05645">
    <property type="entry name" value="RNA_pol_Rpc82"/>
    <property type="match status" value="1"/>
</dbReference>
<keyword evidence="4 7" id="KW-0240">DNA-directed RNA polymerase</keyword>
<comment type="function">
    <text evidence="7">DNA-dependent RNA polymerase catalyzes the transcription of DNA into RNA using the four ribonucleoside triphosphates as substrates. Specific core component of RNA polymerase III which synthesizes small RNAs, such as 5S rRNA and tRNAs.</text>
</comment>
<proteinExistence type="inferred from homology"/>
<evidence type="ECO:0000256" key="6">
    <source>
        <dbReference type="ARBA" id="ARBA00023242"/>
    </source>
</evidence>
<feature type="domain" description="RNA polymerase III subunit RPC82-related helix-turn-helix" evidence="10">
    <location>
        <begin position="8"/>
        <end position="67"/>
    </location>
</feature>
<gene>
    <name evidence="11" type="ORF">LSALG_LOCUS1134</name>
</gene>
<evidence type="ECO:0000256" key="2">
    <source>
        <dbReference type="ARBA" id="ARBA00007206"/>
    </source>
</evidence>
<comment type="subcellular location">
    <subcellularLocation>
        <location evidence="1 7">Nucleus</location>
    </subcellularLocation>
</comment>
<protein>
    <recommendedName>
        <fullName evidence="3 7">DNA-directed RNA polymerase III subunit RPC3</fullName>
        <shortName evidence="7">RNA polymerase III subunit C3</shortName>
    </recommendedName>
</protein>
<accession>A0AA35VI60</accession>
<dbReference type="FunFam" id="1.10.10.10:FF:000218">
    <property type="entry name" value="DNA-directed RNA polymerase III subunit RPC3"/>
    <property type="match status" value="1"/>
</dbReference>
<keyword evidence="6 7" id="KW-0539">Nucleus</keyword>
<evidence type="ECO:0000256" key="3">
    <source>
        <dbReference type="ARBA" id="ARBA00016689"/>
    </source>
</evidence>
<dbReference type="InterPro" id="IPR036388">
    <property type="entry name" value="WH-like_DNA-bd_sf"/>
</dbReference>
<evidence type="ECO:0000256" key="8">
    <source>
        <dbReference type="SAM" id="MobiDB-lite"/>
    </source>
</evidence>
<dbReference type="GO" id="GO:0005666">
    <property type="term" value="C:RNA polymerase III complex"/>
    <property type="evidence" value="ECO:0007669"/>
    <property type="project" value="UniProtKB-UniRule"/>
</dbReference>
<feature type="compositionally biased region" description="Basic and acidic residues" evidence="8">
    <location>
        <begin position="173"/>
        <end position="187"/>
    </location>
</feature>
<dbReference type="Gene3D" id="1.10.10.10">
    <property type="entry name" value="Winged helix-like DNA-binding domain superfamily/Winged helix DNA-binding domain"/>
    <property type="match status" value="4"/>
</dbReference>
<reference evidence="11" key="1">
    <citation type="submission" date="2023-04" db="EMBL/GenBank/DDBJ databases">
        <authorList>
            <person name="Vijverberg K."/>
            <person name="Xiong W."/>
            <person name="Schranz E."/>
        </authorList>
    </citation>
    <scope>NUCLEOTIDE SEQUENCE</scope>
</reference>
<dbReference type="EMBL" id="OX465086">
    <property type="protein sequence ID" value="CAI9260293.1"/>
    <property type="molecule type" value="Genomic_DNA"/>
</dbReference>
<dbReference type="Proteomes" id="UP001177003">
    <property type="component" value="Chromosome 0"/>
</dbReference>
<dbReference type="PANTHER" id="PTHR12949">
    <property type="entry name" value="RNA POLYMERASE III DNA DIRECTED -RELATED"/>
    <property type="match status" value="1"/>
</dbReference>
<feature type="domain" description="RNA polymerase III Rpc82 C -terminal" evidence="9">
    <location>
        <begin position="156"/>
        <end position="335"/>
    </location>
</feature>
<feature type="region of interest" description="Disordered" evidence="8">
    <location>
        <begin position="173"/>
        <end position="199"/>
    </location>
</feature>
<dbReference type="PANTHER" id="PTHR12949:SF0">
    <property type="entry name" value="DNA-DIRECTED RNA POLYMERASE III SUBUNIT RPC3"/>
    <property type="match status" value="1"/>
</dbReference>
<comment type="similarity">
    <text evidence="2 7">Belongs to the eukaryotic RPC3/POLR3C RNA polymerase subunit family.</text>
</comment>
<dbReference type="GO" id="GO:0006351">
    <property type="term" value="P:DNA-templated transcription"/>
    <property type="evidence" value="ECO:0007669"/>
    <property type="project" value="InterPro"/>
</dbReference>
<dbReference type="InterPro" id="IPR039748">
    <property type="entry name" value="RPC3"/>
</dbReference>
<dbReference type="InterPro" id="IPR013197">
    <property type="entry name" value="RNA_pol_III_RPC82-rel_HTH"/>
</dbReference>
<dbReference type="GO" id="GO:0003697">
    <property type="term" value="F:single-stranded DNA binding"/>
    <property type="evidence" value="ECO:0007669"/>
    <property type="project" value="UniProtKB-UniRule"/>
</dbReference>
<evidence type="ECO:0000256" key="7">
    <source>
        <dbReference type="RuleBase" id="RU367076"/>
    </source>
</evidence>
<keyword evidence="5 7" id="KW-0804">Transcription</keyword>
<name>A0AA35VI60_LACSI</name>
<comment type="subunit">
    <text evidence="7">Component of the RNA polymerase III (Pol III) complex consisting of 17 subunits.</text>
</comment>